<organism evidence="6 7">
    <name type="scientific">Pedobacter suwonensis</name>
    <dbReference type="NCBI Taxonomy" id="332999"/>
    <lineage>
        <taxon>Bacteria</taxon>
        <taxon>Pseudomonadati</taxon>
        <taxon>Bacteroidota</taxon>
        <taxon>Sphingobacteriia</taxon>
        <taxon>Sphingobacteriales</taxon>
        <taxon>Sphingobacteriaceae</taxon>
        <taxon>Pedobacter</taxon>
    </lineage>
</organism>
<dbReference type="SFLD" id="SFLDG01135">
    <property type="entry name" value="C1.5.6:_HAD__Beta-PGM__Phospha"/>
    <property type="match status" value="1"/>
</dbReference>
<evidence type="ECO:0000313" key="7">
    <source>
        <dbReference type="Proteomes" id="UP000198836"/>
    </source>
</evidence>
<dbReference type="NCBIfam" id="TIGR01990">
    <property type="entry name" value="bPGM"/>
    <property type="match status" value="1"/>
</dbReference>
<dbReference type="NCBIfam" id="TIGR01509">
    <property type="entry name" value="HAD-SF-IA-v3"/>
    <property type="match status" value="1"/>
</dbReference>
<dbReference type="GO" id="GO:0008801">
    <property type="term" value="F:beta-phosphoglucomutase activity"/>
    <property type="evidence" value="ECO:0007669"/>
    <property type="project" value="InterPro"/>
</dbReference>
<dbReference type="AlphaFoldDB" id="A0A1I0TYF0"/>
<feature type="binding site" evidence="3">
    <location>
        <begin position="131"/>
        <end position="135"/>
    </location>
    <ligand>
        <name>substrate</name>
    </ligand>
</feature>
<dbReference type="InterPro" id="IPR010972">
    <property type="entry name" value="Beta-PGM"/>
</dbReference>
<dbReference type="SUPFAM" id="SSF56784">
    <property type="entry name" value="HAD-like"/>
    <property type="match status" value="1"/>
</dbReference>
<feature type="binding site" evidence="4">
    <location>
        <position position="187"/>
    </location>
    <ligand>
        <name>Mg(2+)</name>
        <dbReference type="ChEBI" id="CHEBI:18420"/>
    </ligand>
</feature>
<evidence type="ECO:0000313" key="6">
    <source>
        <dbReference type="EMBL" id="SFA56802.1"/>
    </source>
</evidence>
<comment type="cofactor">
    <cofactor evidence="4">
        <name>Mg(2+)</name>
        <dbReference type="ChEBI" id="CHEBI:18420"/>
    </cofactor>
    <text evidence="4">Binds 2 magnesium ions per subunit.</text>
</comment>
<dbReference type="InterPro" id="IPR036412">
    <property type="entry name" value="HAD-like_sf"/>
</dbReference>
<feature type="active site" description="Nucleophile" evidence="2">
    <location>
        <position position="26"/>
    </location>
</feature>
<keyword evidence="4" id="KW-0460">Magnesium</keyword>
<dbReference type="SFLD" id="SFLDG01129">
    <property type="entry name" value="C1.5:_HAD__Beta-PGM__Phosphata"/>
    <property type="match status" value="1"/>
</dbReference>
<feature type="binding site" evidence="4">
    <location>
        <position position="28"/>
    </location>
    <ligand>
        <name>Mg(2+)</name>
        <dbReference type="ChEBI" id="CHEBI:18420"/>
    </ligand>
</feature>
<dbReference type="InterPro" id="IPR023214">
    <property type="entry name" value="HAD_sf"/>
</dbReference>
<gene>
    <name evidence="6" type="ORF">SAMN04488511_116128</name>
</gene>
<feature type="binding site" evidence="3">
    <location>
        <position position="69"/>
    </location>
    <ligand>
        <name>substrate</name>
    </ligand>
</feature>
<name>A0A1I0TYF0_9SPHI</name>
<proteinExistence type="inferred from homology"/>
<dbReference type="PANTHER" id="PTHR43481">
    <property type="entry name" value="FRUCTOSE-1-PHOSPHATE PHOSPHATASE"/>
    <property type="match status" value="1"/>
</dbReference>
<feature type="binding site" evidence="3">
    <location>
        <begin position="61"/>
        <end position="66"/>
    </location>
    <ligand>
        <name>substrate</name>
    </ligand>
</feature>
<dbReference type="Pfam" id="PF00702">
    <property type="entry name" value="Hydrolase"/>
    <property type="match status" value="1"/>
</dbReference>
<feature type="binding site" evidence="4">
    <location>
        <position position="186"/>
    </location>
    <ligand>
        <name>Mg(2+)</name>
        <dbReference type="ChEBI" id="CHEBI:18420"/>
    </ligand>
</feature>
<dbReference type="NCBIfam" id="TIGR02009">
    <property type="entry name" value="PGMB-YQAB-SF"/>
    <property type="match status" value="1"/>
</dbReference>
<feature type="binding site" evidence="3">
    <location>
        <position position="162"/>
    </location>
    <ligand>
        <name>substrate</name>
    </ligand>
</feature>
<keyword evidence="7" id="KW-1185">Reference proteome</keyword>
<evidence type="ECO:0000256" key="1">
    <source>
        <dbReference type="ARBA" id="ARBA00006171"/>
    </source>
</evidence>
<dbReference type="InterPro" id="IPR006439">
    <property type="entry name" value="HAD-SF_hydro_IA"/>
</dbReference>
<feature type="site" description="Important for catalytic activity and assists the phosphoryl transfer reaction to Asp8 by balancing charge and orienting the reacting groups" evidence="5">
    <location>
        <position position="162"/>
    </location>
</feature>
<dbReference type="Gene3D" id="1.10.150.240">
    <property type="entry name" value="Putative phosphatase, domain 2"/>
    <property type="match status" value="1"/>
</dbReference>
<protein>
    <submittedName>
        <fullName evidence="6">Beta-phosphoglucomutase</fullName>
    </submittedName>
</protein>
<dbReference type="STRING" id="332999.SAMN04488511_116128"/>
<dbReference type="PANTHER" id="PTHR43481:SF4">
    <property type="entry name" value="GLYCEROL-1-PHOSPHATE PHOSPHOHYDROLASE 1-RELATED"/>
    <property type="match status" value="1"/>
</dbReference>
<reference evidence="7" key="1">
    <citation type="submission" date="2016-10" db="EMBL/GenBank/DDBJ databases">
        <authorList>
            <person name="Varghese N."/>
            <person name="Submissions S."/>
        </authorList>
    </citation>
    <scope>NUCLEOTIDE SEQUENCE [LARGE SCALE GENOMIC DNA]</scope>
    <source>
        <strain evidence="7">DSM 18130</strain>
    </source>
</reference>
<dbReference type="OrthoDB" id="9797743at2"/>
<dbReference type="EMBL" id="FOJM01000016">
    <property type="protein sequence ID" value="SFA56802.1"/>
    <property type="molecule type" value="Genomic_DNA"/>
</dbReference>
<keyword evidence="4" id="KW-0479">Metal-binding</keyword>
<comment type="similarity">
    <text evidence="1">Belongs to the HAD-like hydrolase superfamily. CbbY/CbbZ/Gph/YieH family.</text>
</comment>
<dbReference type="InterPro" id="IPR051806">
    <property type="entry name" value="HAD-like_SPP"/>
</dbReference>
<evidence type="ECO:0000256" key="2">
    <source>
        <dbReference type="PIRSR" id="PIRSR610972-1"/>
    </source>
</evidence>
<accession>A0A1I0TYF0</accession>
<feature type="binding site" evidence="3">
    <location>
        <position position="93"/>
    </location>
    <ligand>
        <name>substrate</name>
    </ligand>
</feature>
<dbReference type="InterPro" id="IPR010976">
    <property type="entry name" value="B-phosphoglucomutase_hydrolase"/>
</dbReference>
<dbReference type="Proteomes" id="UP000198836">
    <property type="component" value="Unassembled WGS sequence"/>
</dbReference>
<sequence length="232" mass="25212">MQDNNHSEPSALHLSPSSLIKACLFDLDGVLVDTAVYHYKAWKRLANTMGFDFTEEQNEQLKGVSRVESLNKILAWGGVQKNDAEKEELASLKNGWYVDMITKMTPAEVLPGTVNFLTAIHKAGYKLALGSASKNSGIILERTGLAHFFDEIVDGNMVTKSKPDPEVFLKGAELLGFTPEECVVFEDAVAGVEAAKRGGMKAIGIGEKNVLSQADLVVSGLDKLTVKDLEEL</sequence>
<dbReference type="SFLD" id="SFLDS00003">
    <property type="entry name" value="Haloacid_Dehalogenase"/>
    <property type="match status" value="1"/>
</dbReference>
<feature type="binding site" evidence="4">
    <location>
        <position position="26"/>
    </location>
    <ligand>
        <name>Mg(2+)</name>
        <dbReference type="ChEBI" id="CHEBI:18420"/>
    </ligand>
</feature>
<evidence type="ECO:0000256" key="4">
    <source>
        <dbReference type="PIRSR" id="PIRSR610972-3"/>
    </source>
</evidence>
<dbReference type="GO" id="GO:0000287">
    <property type="term" value="F:magnesium ion binding"/>
    <property type="evidence" value="ECO:0007669"/>
    <property type="project" value="InterPro"/>
</dbReference>
<dbReference type="GO" id="GO:0005975">
    <property type="term" value="P:carbohydrate metabolic process"/>
    <property type="evidence" value="ECO:0007669"/>
    <property type="project" value="InterPro"/>
</dbReference>
<feature type="binding site" evidence="3">
    <location>
        <begin position="26"/>
        <end position="28"/>
    </location>
    <ligand>
        <name>substrate</name>
    </ligand>
</feature>
<dbReference type="GO" id="GO:0050308">
    <property type="term" value="F:sugar-phosphatase activity"/>
    <property type="evidence" value="ECO:0007669"/>
    <property type="project" value="TreeGrafter"/>
</dbReference>
<dbReference type="InterPro" id="IPR023198">
    <property type="entry name" value="PGP-like_dom2"/>
</dbReference>
<dbReference type="PRINTS" id="PR00413">
    <property type="entry name" value="HADHALOGNASE"/>
</dbReference>
<dbReference type="Gene3D" id="3.40.50.1000">
    <property type="entry name" value="HAD superfamily/HAD-like"/>
    <property type="match status" value="1"/>
</dbReference>
<dbReference type="RefSeq" id="WP_090986485.1">
    <property type="nucleotide sequence ID" value="NZ_FOJM01000016.1"/>
</dbReference>
<feature type="binding site" evidence="3">
    <location>
        <position position="42"/>
    </location>
    <ligand>
        <name>substrate</name>
    </ligand>
</feature>
<feature type="active site" description="Proton donor/acceptor" evidence="2">
    <location>
        <position position="28"/>
    </location>
</feature>
<evidence type="ECO:0000256" key="3">
    <source>
        <dbReference type="PIRSR" id="PIRSR610972-2"/>
    </source>
</evidence>
<dbReference type="CDD" id="cd02598">
    <property type="entry name" value="HAD_BPGM"/>
    <property type="match status" value="1"/>
</dbReference>
<evidence type="ECO:0000256" key="5">
    <source>
        <dbReference type="PIRSR" id="PIRSR610972-4"/>
    </source>
</evidence>
<feature type="site" description="Important for catalytic activity and assists the phosphoryl transfer reaction to Asp8 by balancing charge and orienting the reacting groups" evidence="5">
    <location>
        <position position="131"/>
    </location>
</feature>